<evidence type="ECO:0000313" key="3">
    <source>
        <dbReference type="Proteomes" id="UP000324629"/>
    </source>
</evidence>
<gene>
    <name evidence="2" type="ORF">DEA37_0005217</name>
</gene>
<organism evidence="2 3">
    <name type="scientific">Paragonimus westermani</name>
    <dbReference type="NCBI Taxonomy" id="34504"/>
    <lineage>
        <taxon>Eukaryota</taxon>
        <taxon>Metazoa</taxon>
        <taxon>Spiralia</taxon>
        <taxon>Lophotrochozoa</taxon>
        <taxon>Platyhelminthes</taxon>
        <taxon>Trematoda</taxon>
        <taxon>Digenea</taxon>
        <taxon>Plagiorchiida</taxon>
        <taxon>Troglotremata</taxon>
        <taxon>Troglotrematidae</taxon>
        <taxon>Paragonimus</taxon>
    </lineage>
</organism>
<dbReference type="PANTHER" id="PTHR12181:SF12">
    <property type="entry name" value="PHOSPHATIDATE PHOSPHATASE"/>
    <property type="match status" value="1"/>
</dbReference>
<name>A0A5J4NFJ9_9TREM</name>
<dbReference type="Pfam" id="PF04571">
    <property type="entry name" value="Lipin_N"/>
    <property type="match status" value="1"/>
</dbReference>
<dbReference type="GO" id="GO:0008195">
    <property type="term" value="F:phosphatidate phosphatase activity"/>
    <property type="evidence" value="ECO:0007669"/>
    <property type="project" value="TreeGrafter"/>
</dbReference>
<dbReference type="Proteomes" id="UP000324629">
    <property type="component" value="Unassembled WGS sequence"/>
</dbReference>
<dbReference type="EMBL" id="QNGE01003142">
    <property type="protein sequence ID" value="KAA3674451.1"/>
    <property type="molecule type" value="Genomic_DNA"/>
</dbReference>
<accession>A0A5J4NFJ9</accession>
<reference evidence="2 3" key="1">
    <citation type="journal article" date="2019" name="Gigascience">
        <title>Whole-genome sequence of the oriental lung fluke Paragonimus westermani.</title>
        <authorList>
            <person name="Oey H."/>
            <person name="Zakrzewski M."/>
            <person name="Narain K."/>
            <person name="Devi K.R."/>
            <person name="Agatsuma T."/>
            <person name="Nawaratna S."/>
            <person name="Gobert G.N."/>
            <person name="Jones M.K."/>
            <person name="Ragan M.A."/>
            <person name="McManus D.P."/>
            <person name="Krause L."/>
        </authorList>
    </citation>
    <scope>NUCLEOTIDE SEQUENCE [LARGE SCALE GENOMIC DNA]</scope>
    <source>
        <strain evidence="2 3">IND2009</strain>
    </source>
</reference>
<evidence type="ECO:0000313" key="2">
    <source>
        <dbReference type="EMBL" id="KAA3674451.1"/>
    </source>
</evidence>
<feature type="domain" description="Lipin N-terminal" evidence="1">
    <location>
        <begin position="1"/>
        <end position="61"/>
    </location>
</feature>
<proteinExistence type="predicted"/>
<comment type="caution">
    <text evidence="2">The sequence shown here is derived from an EMBL/GenBank/DDBJ whole genome shotgun (WGS) entry which is preliminary data.</text>
</comment>
<evidence type="ECO:0000259" key="1">
    <source>
        <dbReference type="Pfam" id="PF04571"/>
    </source>
</evidence>
<keyword evidence="3" id="KW-1185">Reference proteome</keyword>
<sequence>MDVIGSLLSGAKSYYNNLNEANSTGAIDVIVIKQPDGTVKSTPFHVRFGKAGILWPRAHTVSSNP</sequence>
<dbReference type="AlphaFoldDB" id="A0A5J4NFJ9"/>
<dbReference type="InterPro" id="IPR007651">
    <property type="entry name" value="Lipin_N"/>
</dbReference>
<protein>
    <recommendedName>
        <fullName evidence="1">Lipin N-terminal domain-containing protein</fullName>
    </recommendedName>
</protein>
<dbReference type="PANTHER" id="PTHR12181">
    <property type="entry name" value="LIPIN"/>
    <property type="match status" value="1"/>
</dbReference>
<dbReference type="InterPro" id="IPR026058">
    <property type="entry name" value="LIPIN"/>
</dbReference>